<comment type="catalytic activity">
    <reaction evidence="14 16">
        <text>ATP + H2O = ADP + phosphate + H(+)</text>
        <dbReference type="Rhea" id="RHEA:13065"/>
        <dbReference type="ChEBI" id="CHEBI:15377"/>
        <dbReference type="ChEBI" id="CHEBI:15378"/>
        <dbReference type="ChEBI" id="CHEBI:30616"/>
        <dbReference type="ChEBI" id="CHEBI:43474"/>
        <dbReference type="ChEBI" id="CHEBI:456216"/>
        <dbReference type="EC" id="3.6.4.6"/>
    </reaction>
</comment>
<feature type="domain" description="AAA+ ATPase" evidence="17">
    <location>
        <begin position="275"/>
        <end position="422"/>
    </location>
</feature>
<keyword evidence="5 16" id="KW-0963">Cytoplasm</keyword>
<keyword evidence="11 16" id="KW-0460">Magnesium</keyword>
<name>A0ABD3UY31_SINWO</name>
<dbReference type="InterPro" id="IPR027417">
    <property type="entry name" value="P-loop_NTPase"/>
</dbReference>
<keyword evidence="21" id="KW-1185">Reference proteome</keyword>
<feature type="domain" description="AAA+ ATPase" evidence="17">
    <location>
        <begin position="558"/>
        <end position="677"/>
    </location>
</feature>
<comment type="caution">
    <text evidence="20">The sequence shown here is derived from an EMBL/GenBank/DDBJ whole genome shotgun (WGS) entry which is preliminary data.</text>
</comment>
<dbReference type="InterPro" id="IPR003959">
    <property type="entry name" value="ATPase_AAA_core"/>
</dbReference>
<dbReference type="Proteomes" id="UP001634394">
    <property type="component" value="Unassembled WGS sequence"/>
</dbReference>
<comment type="subcellular location">
    <subcellularLocation>
        <location evidence="1 16">Cytoplasm</location>
    </subcellularLocation>
</comment>
<dbReference type="GO" id="GO:0005524">
    <property type="term" value="F:ATP binding"/>
    <property type="evidence" value="ECO:0007669"/>
    <property type="project" value="UniProtKB-UniRule"/>
</dbReference>
<dbReference type="SUPFAM" id="SSF52540">
    <property type="entry name" value="P-loop containing nucleoside triphosphate hydrolases"/>
    <property type="match status" value="2"/>
</dbReference>
<keyword evidence="12 16" id="KW-0931">ER-Golgi transport</keyword>
<dbReference type="InterPro" id="IPR029067">
    <property type="entry name" value="CDC48_domain_2-like_sf"/>
</dbReference>
<keyword evidence="8 16" id="KW-0547">Nucleotide-binding</keyword>
<dbReference type="FunFam" id="2.40.40.20:FF:000012">
    <property type="entry name" value="Vesicle-fusing ATPase protein"/>
    <property type="match status" value="1"/>
</dbReference>
<feature type="domain" description="CDC48" evidence="18">
    <location>
        <begin position="135"/>
        <end position="206"/>
    </location>
</feature>
<dbReference type="AlphaFoldDB" id="A0ABD3UY31"/>
<dbReference type="Gene3D" id="2.40.40.20">
    <property type="match status" value="1"/>
</dbReference>
<evidence type="ECO:0000256" key="6">
    <source>
        <dbReference type="ARBA" id="ARBA00022723"/>
    </source>
</evidence>
<keyword evidence="10 16" id="KW-0067">ATP-binding</keyword>
<dbReference type="InterPro" id="IPR041569">
    <property type="entry name" value="AAA_lid_3"/>
</dbReference>
<dbReference type="SMART" id="SM01072">
    <property type="entry name" value="CDC48_2"/>
    <property type="match status" value="1"/>
</dbReference>
<proteinExistence type="inferred from homology"/>
<keyword evidence="4 16" id="KW-0813">Transport</keyword>
<evidence type="ECO:0000256" key="13">
    <source>
        <dbReference type="ARBA" id="ARBA00022927"/>
    </source>
</evidence>
<evidence type="ECO:0000313" key="21">
    <source>
        <dbReference type="Proteomes" id="UP001634394"/>
    </source>
</evidence>
<comment type="cofactor">
    <cofactor evidence="16">
        <name>Mg(2+)</name>
        <dbReference type="ChEBI" id="CHEBI:18420"/>
    </cofactor>
    <text evidence="16">Binds 1 Mg(2+) ion per subunit.</text>
</comment>
<dbReference type="GO" id="GO:0005737">
    <property type="term" value="C:cytoplasm"/>
    <property type="evidence" value="ECO:0007669"/>
    <property type="project" value="UniProtKB-SubCell"/>
</dbReference>
<dbReference type="Pfam" id="PF21964">
    <property type="entry name" value="NSF_ATPase_lid"/>
    <property type="match status" value="1"/>
</dbReference>
<evidence type="ECO:0000256" key="11">
    <source>
        <dbReference type="ARBA" id="ARBA00022842"/>
    </source>
</evidence>
<dbReference type="InterPro" id="IPR054419">
    <property type="entry name" value="NSF_ATPase_lid"/>
</dbReference>
<evidence type="ECO:0000256" key="4">
    <source>
        <dbReference type="ARBA" id="ARBA00022448"/>
    </source>
</evidence>
<evidence type="ECO:0000256" key="2">
    <source>
        <dbReference type="ARBA" id="ARBA00006914"/>
    </source>
</evidence>
<evidence type="ECO:0000256" key="16">
    <source>
        <dbReference type="RuleBase" id="RU367045"/>
    </source>
</evidence>
<protein>
    <recommendedName>
        <fullName evidence="3 16">Vesicle-fusing ATPase</fullName>
        <ecNumber evidence="3 16">3.6.4.6</ecNumber>
    </recommendedName>
</protein>
<keyword evidence="13 16" id="KW-0653">Protein transport</keyword>
<keyword evidence="6 16" id="KW-0479">Metal-binding</keyword>
<evidence type="ECO:0000256" key="8">
    <source>
        <dbReference type="ARBA" id="ARBA00022741"/>
    </source>
</evidence>
<dbReference type="InterPro" id="IPR003338">
    <property type="entry name" value="CDC4_N-term_subdom"/>
</dbReference>
<keyword evidence="9 16" id="KW-0378">Hydrolase</keyword>
<dbReference type="InterPro" id="IPR039812">
    <property type="entry name" value="Vesicle-fus_ATPase"/>
</dbReference>
<dbReference type="FunFam" id="3.40.50.300:FF:000187">
    <property type="entry name" value="Vesicular-fusion ATPase SEC18"/>
    <property type="match status" value="1"/>
</dbReference>
<organism evidence="20 21">
    <name type="scientific">Sinanodonta woodiana</name>
    <name type="common">Chinese pond mussel</name>
    <name type="synonym">Anodonta woodiana</name>
    <dbReference type="NCBI Taxonomy" id="1069815"/>
    <lineage>
        <taxon>Eukaryota</taxon>
        <taxon>Metazoa</taxon>
        <taxon>Spiralia</taxon>
        <taxon>Lophotrochozoa</taxon>
        <taxon>Mollusca</taxon>
        <taxon>Bivalvia</taxon>
        <taxon>Autobranchia</taxon>
        <taxon>Heteroconchia</taxon>
        <taxon>Palaeoheterodonta</taxon>
        <taxon>Unionida</taxon>
        <taxon>Unionoidea</taxon>
        <taxon>Unionidae</taxon>
        <taxon>Unioninae</taxon>
        <taxon>Sinanodonta</taxon>
    </lineage>
</organism>
<gene>
    <name evidence="20" type="ORF">ACJMK2_013633</name>
</gene>
<dbReference type="GO" id="GO:0016787">
    <property type="term" value="F:hydrolase activity"/>
    <property type="evidence" value="ECO:0007669"/>
    <property type="project" value="UniProtKB-KW"/>
</dbReference>
<evidence type="ECO:0000256" key="9">
    <source>
        <dbReference type="ARBA" id="ARBA00022801"/>
    </source>
</evidence>
<evidence type="ECO:0000256" key="3">
    <source>
        <dbReference type="ARBA" id="ARBA00012674"/>
    </source>
</evidence>
<reference evidence="20 21" key="1">
    <citation type="submission" date="2024-11" db="EMBL/GenBank/DDBJ databases">
        <title>Chromosome-level genome assembly of the freshwater bivalve Anodonta woodiana.</title>
        <authorList>
            <person name="Chen X."/>
        </authorList>
    </citation>
    <scope>NUCLEOTIDE SEQUENCE [LARGE SCALE GENOMIC DNA]</scope>
    <source>
        <strain evidence="20">MN2024</strain>
        <tissue evidence="20">Gills</tissue>
    </source>
</reference>
<dbReference type="Pfam" id="PF02359">
    <property type="entry name" value="CDC48_N"/>
    <property type="match status" value="1"/>
</dbReference>
<dbReference type="FunFam" id="1.10.8.60:FF:000026">
    <property type="entry name" value="vesicle-fusing ATPase isoform X1"/>
    <property type="match status" value="1"/>
</dbReference>
<dbReference type="Gene3D" id="1.10.8.60">
    <property type="match status" value="2"/>
</dbReference>
<dbReference type="PROSITE" id="PS00674">
    <property type="entry name" value="AAA"/>
    <property type="match status" value="1"/>
</dbReference>
<dbReference type="GO" id="GO:0016192">
    <property type="term" value="P:vesicle-mediated transport"/>
    <property type="evidence" value="ECO:0007669"/>
    <property type="project" value="UniProtKB-KW"/>
</dbReference>
<dbReference type="Gene3D" id="3.10.330.10">
    <property type="match status" value="1"/>
</dbReference>
<evidence type="ECO:0000256" key="5">
    <source>
        <dbReference type="ARBA" id="ARBA00022490"/>
    </source>
</evidence>
<dbReference type="Pfam" id="PF00004">
    <property type="entry name" value="AAA"/>
    <property type="match status" value="2"/>
</dbReference>
<dbReference type="GO" id="GO:0046872">
    <property type="term" value="F:metal ion binding"/>
    <property type="evidence" value="ECO:0007669"/>
    <property type="project" value="UniProtKB-UniRule"/>
</dbReference>
<evidence type="ECO:0000259" key="17">
    <source>
        <dbReference type="SMART" id="SM00382"/>
    </source>
</evidence>
<accession>A0ABD3UY31</accession>
<dbReference type="InterPro" id="IPR004201">
    <property type="entry name" value="Cdc48_dom2"/>
</dbReference>
<dbReference type="SUPFAM" id="SSF50692">
    <property type="entry name" value="ADC-like"/>
    <property type="match status" value="1"/>
</dbReference>
<evidence type="ECO:0000256" key="7">
    <source>
        <dbReference type="ARBA" id="ARBA00022737"/>
    </source>
</evidence>
<comment type="function">
    <text evidence="15 16">Required for vesicle-mediated transport. Catalyzes the fusion of transport vesicles within the Golgi cisternae. Is also required for transport from the endoplasmic reticulum to the Golgi stack. Seems to function as a fusion protein required for the delivery of cargo proteins to all compartments of the Golgi stack independent of vesicle origin.</text>
</comment>
<evidence type="ECO:0000256" key="10">
    <source>
        <dbReference type="ARBA" id="ARBA00022840"/>
    </source>
</evidence>
<dbReference type="SMART" id="SM00382">
    <property type="entry name" value="AAA"/>
    <property type="match status" value="2"/>
</dbReference>
<dbReference type="SUPFAM" id="SSF54585">
    <property type="entry name" value="Cdc48 domain 2-like"/>
    <property type="match status" value="1"/>
</dbReference>
<sequence length="747" mass="83158">MNKVSLHKNKLPGGKCYRNKAVTTSNKMKATKCPTDELSITNFVMMSPEDIDPEKVQHVEVYTSPHRKFLFSVKTHPGITPDTIGFNLMQRKWAGISLNQNLDVRSFQLDKRTQCIGTIQLEVDFLQKKIASPEPFDSDKMAHEFLMQFSNQAFTVGQILAFAFTEKRTLAIKVLSIEVMDLTDIKTGPGKPQMSQIGLLTPNSTVVFDKAENSSLMLTGKSKGKQQHQLIFNPDWDFSKLGIGGLDEKISVIFRRAFQSRLFSPEDVEEQGFKHVKGILLFGPPGTGKTLMARQIGKMLNAREPKIVNGPQILNKYVGESEANIRNLFADAEDEEKRCGPMSGLHIIIFDEIDAICKTRGSVGGNTGVHDTVVNQLLAKMDGVEQLNNILVIGMTNRKDMIDEALLRPGRLELHVEIGLPDESGRVQILNIHTATMRKNNKLDSDVDIQEIAALTKNFSGAEIEGLVKAVQSKAMNGFIKISNNKVEVDPDAVKKWKAYRADFVHALEHDIKPAFGNSNDEVEYMSNGIIKWGMPVNRVLEVGDMLIAEAQSSDRTPLVKFLLEGSVGSGKTALAVQIAKNADFPFIKICSTRNMIGFHESAKCQSIKKIFDDAYKSPLSCIILDDIERLLGIKSQIISLQGHMLLIIATTSWKDALQEIGILNVFRTKVHVSSITSSEHLINVVENIDAFTSNEVEQLKKNTTGKSLCIGIKDLLELIRRVKPMEENQRIVKFLCLLEEEGGLEP</sequence>
<evidence type="ECO:0000313" key="20">
    <source>
        <dbReference type="EMBL" id="KAL3854361.1"/>
    </source>
</evidence>
<comment type="similarity">
    <text evidence="2 16">Belongs to the AAA ATPase family.</text>
</comment>
<evidence type="ECO:0000259" key="18">
    <source>
        <dbReference type="SMART" id="SM01072"/>
    </source>
</evidence>
<dbReference type="SMART" id="SM01073">
    <property type="entry name" value="CDC48_N"/>
    <property type="match status" value="1"/>
</dbReference>
<dbReference type="FunFam" id="3.40.50.300:FF:000166">
    <property type="entry name" value="vesicle-fusing ATPase isoform X1"/>
    <property type="match status" value="1"/>
</dbReference>
<evidence type="ECO:0000256" key="12">
    <source>
        <dbReference type="ARBA" id="ARBA00022892"/>
    </source>
</evidence>
<dbReference type="Pfam" id="PF17862">
    <property type="entry name" value="AAA_lid_3"/>
    <property type="match status" value="1"/>
</dbReference>
<dbReference type="EC" id="3.6.4.6" evidence="3 16"/>
<keyword evidence="7" id="KW-0677">Repeat</keyword>
<dbReference type="InterPro" id="IPR009010">
    <property type="entry name" value="Asp_de-COase-like_dom_sf"/>
</dbReference>
<evidence type="ECO:0000256" key="1">
    <source>
        <dbReference type="ARBA" id="ARBA00004496"/>
    </source>
</evidence>
<dbReference type="PANTHER" id="PTHR23078">
    <property type="entry name" value="VESICULAR-FUSION PROTEIN NSF"/>
    <property type="match status" value="1"/>
</dbReference>
<evidence type="ECO:0000256" key="15">
    <source>
        <dbReference type="ARBA" id="ARBA00056429"/>
    </source>
</evidence>
<dbReference type="GO" id="GO:0015031">
    <property type="term" value="P:protein transport"/>
    <property type="evidence" value="ECO:0007669"/>
    <property type="project" value="UniProtKB-KW"/>
</dbReference>
<dbReference type="InterPro" id="IPR003593">
    <property type="entry name" value="AAA+_ATPase"/>
</dbReference>
<feature type="domain" description="CDC48 N-terminal subdomain" evidence="19">
    <location>
        <begin position="27"/>
        <end position="109"/>
    </location>
</feature>
<evidence type="ECO:0000259" key="19">
    <source>
        <dbReference type="SMART" id="SM01073"/>
    </source>
</evidence>
<dbReference type="InterPro" id="IPR003960">
    <property type="entry name" value="ATPase_AAA_CS"/>
</dbReference>
<dbReference type="EMBL" id="JBJQND010000014">
    <property type="protein sequence ID" value="KAL3854361.1"/>
    <property type="molecule type" value="Genomic_DNA"/>
</dbReference>
<dbReference type="Gene3D" id="3.40.50.300">
    <property type="entry name" value="P-loop containing nucleotide triphosphate hydrolases"/>
    <property type="match status" value="2"/>
</dbReference>
<dbReference type="PANTHER" id="PTHR23078:SF3">
    <property type="entry name" value="VESICLE-FUSING ATPASE"/>
    <property type="match status" value="1"/>
</dbReference>
<evidence type="ECO:0000256" key="14">
    <source>
        <dbReference type="ARBA" id="ARBA00048883"/>
    </source>
</evidence>